<dbReference type="InterPro" id="IPR000866">
    <property type="entry name" value="AhpC/TSA"/>
</dbReference>
<feature type="signal peptide" evidence="5">
    <location>
        <begin position="1"/>
        <end position="17"/>
    </location>
</feature>
<feature type="domain" description="Thioredoxin" evidence="6">
    <location>
        <begin position="203"/>
        <end position="341"/>
    </location>
</feature>
<reference evidence="7 8" key="1">
    <citation type="submission" date="2018-12" db="EMBL/GenBank/DDBJ databases">
        <title>Hymenobacter gummosus sp. nov., isolated from a spring.</title>
        <authorList>
            <person name="Nie L."/>
        </authorList>
    </citation>
    <scope>NUCLEOTIDE SEQUENCE [LARGE SCALE GENOMIC DNA]</scope>
    <source>
        <strain evidence="7 8">KCTC 52166</strain>
    </source>
</reference>
<evidence type="ECO:0000256" key="3">
    <source>
        <dbReference type="ARBA" id="ARBA00023157"/>
    </source>
</evidence>
<dbReference type="InterPro" id="IPR036249">
    <property type="entry name" value="Thioredoxin-like_sf"/>
</dbReference>
<comment type="caution">
    <text evidence="7">The sequence shown here is derived from an EMBL/GenBank/DDBJ whole genome shotgun (WGS) entry which is preliminary data.</text>
</comment>
<evidence type="ECO:0000313" key="7">
    <source>
        <dbReference type="EMBL" id="RTQ45618.1"/>
    </source>
</evidence>
<gene>
    <name evidence="7" type="ORF">EJV47_24310</name>
</gene>
<dbReference type="PROSITE" id="PS51352">
    <property type="entry name" value="THIOREDOXIN_2"/>
    <property type="match status" value="1"/>
</dbReference>
<dbReference type="Pfam" id="PF00578">
    <property type="entry name" value="AhpC-TSA"/>
    <property type="match status" value="1"/>
</dbReference>
<dbReference type="Gene3D" id="3.40.30.10">
    <property type="entry name" value="Glutaredoxin"/>
    <property type="match status" value="1"/>
</dbReference>
<dbReference type="InterPro" id="IPR013766">
    <property type="entry name" value="Thioredoxin_domain"/>
</dbReference>
<dbReference type="InterPro" id="IPR050553">
    <property type="entry name" value="Thioredoxin_ResA/DsbE_sf"/>
</dbReference>
<evidence type="ECO:0000259" key="6">
    <source>
        <dbReference type="PROSITE" id="PS51352"/>
    </source>
</evidence>
<organism evidence="7 8">
    <name type="scientific">Hymenobacter gummosus</name>
    <dbReference type="NCBI Taxonomy" id="1776032"/>
    <lineage>
        <taxon>Bacteria</taxon>
        <taxon>Pseudomonadati</taxon>
        <taxon>Bacteroidota</taxon>
        <taxon>Cytophagia</taxon>
        <taxon>Cytophagales</taxon>
        <taxon>Hymenobacteraceae</taxon>
        <taxon>Hymenobacter</taxon>
    </lineage>
</organism>
<dbReference type="SUPFAM" id="SSF52833">
    <property type="entry name" value="Thioredoxin-like"/>
    <property type="match status" value="1"/>
</dbReference>
<name>A0A3S0H1A3_9BACT</name>
<dbReference type="GO" id="GO:0030313">
    <property type="term" value="C:cell envelope"/>
    <property type="evidence" value="ECO:0007669"/>
    <property type="project" value="UniProtKB-SubCell"/>
</dbReference>
<feature type="chain" id="PRO_5018689431" evidence="5">
    <location>
        <begin position="18"/>
        <end position="341"/>
    </location>
</feature>
<dbReference type="PANTHER" id="PTHR42852:SF6">
    <property type="entry name" value="THIOL:DISULFIDE INTERCHANGE PROTEIN DSBE"/>
    <property type="match status" value="1"/>
</dbReference>
<evidence type="ECO:0000313" key="8">
    <source>
        <dbReference type="Proteomes" id="UP000282184"/>
    </source>
</evidence>
<dbReference type="InterPro" id="IPR025380">
    <property type="entry name" value="DUF4369"/>
</dbReference>
<dbReference type="CDD" id="cd02966">
    <property type="entry name" value="TlpA_like_family"/>
    <property type="match status" value="1"/>
</dbReference>
<comment type="subcellular location">
    <subcellularLocation>
        <location evidence="1">Cell envelope</location>
    </subcellularLocation>
</comment>
<dbReference type="OrthoDB" id="6399635at2"/>
<keyword evidence="8" id="KW-1185">Reference proteome</keyword>
<dbReference type="GO" id="GO:0016209">
    <property type="term" value="F:antioxidant activity"/>
    <property type="evidence" value="ECO:0007669"/>
    <property type="project" value="InterPro"/>
</dbReference>
<evidence type="ECO:0000256" key="5">
    <source>
        <dbReference type="SAM" id="SignalP"/>
    </source>
</evidence>
<evidence type="ECO:0000256" key="4">
    <source>
        <dbReference type="ARBA" id="ARBA00023284"/>
    </source>
</evidence>
<dbReference type="RefSeq" id="WP_126695815.1">
    <property type="nucleotide sequence ID" value="NZ_RXOF01000019.1"/>
</dbReference>
<keyword evidence="3" id="KW-1015">Disulfide bond</keyword>
<dbReference type="EMBL" id="RXOF01000019">
    <property type="protein sequence ID" value="RTQ45618.1"/>
    <property type="molecule type" value="Genomic_DNA"/>
</dbReference>
<evidence type="ECO:0000256" key="2">
    <source>
        <dbReference type="ARBA" id="ARBA00022748"/>
    </source>
</evidence>
<dbReference type="GO" id="GO:0016491">
    <property type="term" value="F:oxidoreductase activity"/>
    <property type="evidence" value="ECO:0007669"/>
    <property type="project" value="InterPro"/>
</dbReference>
<evidence type="ECO:0000256" key="1">
    <source>
        <dbReference type="ARBA" id="ARBA00004196"/>
    </source>
</evidence>
<dbReference type="Pfam" id="PF14289">
    <property type="entry name" value="DUF4369"/>
    <property type="match status" value="1"/>
</dbReference>
<accession>A0A3S0H1A3</accession>
<keyword evidence="5" id="KW-0732">Signal</keyword>
<dbReference type="AlphaFoldDB" id="A0A3S0H1A3"/>
<proteinExistence type="predicted"/>
<sequence length="341" mass="37764">MRILLLLAGLSALSVSATDPYELRGQVRGLAAGTKVYLTQYRNQRHERLDSTQVTADGQFVLRGQVAGPDMYSLAFSSLKAIVRVPLAPGAHVRFEAALSKDRMSGRLSGTPDADLWQACSSLIPYVLVEQHKASDKKLRQLQALLRRHPDSHAGAYFVRHYLVGQESQQLFIDSMAAVYRQHLPALPLVQELTERRGLRQATNVQDMAPDISLPDASGNTVTLSSLRGKYVLVDFWASWCRPCREENPALVKLYQQYHPKGLEIFSVSLDNSKEKWQKAVQTDGLPWIHVSDLKGGQGPAEGAYNVTAVPYTVLVDPQGRIVAKNLRGTALERKVAALLK</sequence>
<dbReference type="Proteomes" id="UP000282184">
    <property type="component" value="Unassembled WGS sequence"/>
</dbReference>
<dbReference type="PANTHER" id="PTHR42852">
    <property type="entry name" value="THIOL:DISULFIDE INTERCHANGE PROTEIN DSBE"/>
    <property type="match status" value="1"/>
</dbReference>
<keyword evidence="4" id="KW-0676">Redox-active center</keyword>
<protein>
    <submittedName>
        <fullName evidence="7">AhpC/TSA family protein</fullName>
    </submittedName>
</protein>
<dbReference type="GO" id="GO:0017004">
    <property type="term" value="P:cytochrome complex assembly"/>
    <property type="evidence" value="ECO:0007669"/>
    <property type="project" value="UniProtKB-KW"/>
</dbReference>
<keyword evidence="2" id="KW-0201">Cytochrome c-type biogenesis</keyword>